<dbReference type="GO" id="GO:0009733">
    <property type="term" value="P:response to auxin"/>
    <property type="evidence" value="ECO:0007669"/>
    <property type="project" value="InterPro"/>
</dbReference>
<comment type="similarity">
    <text evidence="1">Belongs to the ARG7 family.</text>
</comment>
<protein>
    <recommendedName>
        <fullName evidence="4">Small auxin up regulated protein</fullName>
    </recommendedName>
</protein>
<dbReference type="OMA" id="WAFKKEA"/>
<proteinExistence type="inferred from homology"/>
<dbReference type="Pfam" id="PF02519">
    <property type="entry name" value="Auxin_inducible"/>
    <property type="match status" value="1"/>
</dbReference>
<organism evidence="2 3">
    <name type="scientific">Kalanchoe fedtschenkoi</name>
    <name type="common">Lavender scallops</name>
    <name type="synonym">South American air plant</name>
    <dbReference type="NCBI Taxonomy" id="63787"/>
    <lineage>
        <taxon>Eukaryota</taxon>
        <taxon>Viridiplantae</taxon>
        <taxon>Streptophyta</taxon>
        <taxon>Embryophyta</taxon>
        <taxon>Tracheophyta</taxon>
        <taxon>Spermatophyta</taxon>
        <taxon>Magnoliopsida</taxon>
        <taxon>eudicotyledons</taxon>
        <taxon>Gunneridae</taxon>
        <taxon>Pentapetalae</taxon>
        <taxon>Saxifragales</taxon>
        <taxon>Crassulaceae</taxon>
        <taxon>Kalanchoe</taxon>
    </lineage>
</organism>
<dbReference type="Proteomes" id="UP000594263">
    <property type="component" value="Unplaced"/>
</dbReference>
<name>A0A7N0RHG4_KALFE</name>
<evidence type="ECO:0008006" key="4">
    <source>
        <dbReference type="Google" id="ProtNLM"/>
    </source>
</evidence>
<dbReference type="EnsemblPlants" id="Kaladp0011s0599.1.v1.1">
    <property type="protein sequence ID" value="Kaladp0011s0599.1.v1.1.CDS.1"/>
    <property type="gene ID" value="Kaladp0011s0599.v1.1"/>
</dbReference>
<accession>A0A7N0RHG4</accession>
<evidence type="ECO:0000256" key="1">
    <source>
        <dbReference type="ARBA" id="ARBA00006974"/>
    </source>
</evidence>
<dbReference type="PANTHER" id="PTHR31374:SF427">
    <property type="entry name" value="SMALL AUXIN-UP RNA-RELATED"/>
    <property type="match status" value="1"/>
</dbReference>
<dbReference type="Gramene" id="Kaladp0011s0599.1.v1.1">
    <property type="protein sequence ID" value="Kaladp0011s0599.1.v1.1.CDS.1"/>
    <property type="gene ID" value="Kaladp0011s0599.v1.1"/>
</dbReference>
<dbReference type="AlphaFoldDB" id="A0A7N0RHG4"/>
<dbReference type="PANTHER" id="PTHR31374">
    <property type="entry name" value="AUXIN-INDUCED PROTEIN-LIKE-RELATED"/>
    <property type="match status" value="1"/>
</dbReference>
<evidence type="ECO:0000313" key="2">
    <source>
        <dbReference type="EnsemblPlants" id="Kaladp0011s0599.1.v1.1.CDS.1"/>
    </source>
</evidence>
<dbReference type="InterPro" id="IPR003676">
    <property type="entry name" value="SAUR_fam"/>
</dbReference>
<evidence type="ECO:0000313" key="3">
    <source>
        <dbReference type="Proteomes" id="UP000594263"/>
    </source>
</evidence>
<sequence length="125" mass="14066">MKMLDAKLLKACQNKWRNVGSRGEPSDGACRGKWYALPLLQQNNLIPKDVPKGHLAVYVGENYKRHIIKISLLKHPLFKALLDLAQEVYDFATGAKLCIPCDEYVFLQVLGCASHSDESRCSFCL</sequence>
<keyword evidence="3" id="KW-1185">Reference proteome</keyword>
<reference evidence="2" key="1">
    <citation type="submission" date="2021-01" db="UniProtKB">
        <authorList>
            <consortium name="EnsemblPlants"/>
        </authorList>
    </citation>
    <scope>IDENTIFICATION</scope>
</reference>